<dbReference type="EMBL" id="CAFBQM010000029">
    <property type="protein sequence ID" value="CAB5058143.1"/>
    <property type="molecule type" value="Genomic_DNA"/>
</dbReference>
<evidence type="ECO:0000313" key="9">
    <source>
        <dbReference type="EMBL" id="CAB5058143.1"/>
    </source>
</evidence>
<dbReference type="EMBL" id="CAFBLC010000016">
    <property type="protein sequence ID" value="CAB4854417.1"/>
    <property type="molecule type" value="Genomic_DNA"/>
</dbReference>
<dbReference type="Gene3D" id="3.90.230.10">
    <property type="entry name" value="Creatinase/methionine aminopeptidase superfamily"/>
    <property type="match status" value="1"/>
</dbReference>
<organism evidence="3">
    <name type="scientific">freshwater metagenome</name>
    <dbReference type="NCBI Taxonomy" id="449393"/>
    <lineage>
        <taxon>unclassified sequences</taxon>
        <taxon>metagenomes</taxon>
        <taxon>ecological metagenomes</taxon>
    </lineage>
</organism>
<evidence type="ECO:0000313" key="4">
    <source>
        <dbReference type="EMBL" id="CAB4766208.1"/>
    </source>
</evidence>
<evidence type="ECO:0000259" key="2">
    <source>
        <dbReference type="Pfam" id="PF01321"/>
    </source>
</evidence>
<reference evidence="3" key="1">
    <citation type="submission" date="2020-05" db="EMBL/GenBank/DDBJ databases">
        <authorList>
            <person name="Chiriac C."/>
            <person name="Salcher M."/>
            <person name="Ghai R."/>
            <person name="Kavagutti S V."/>
        </authorList>
    </citation>
    <scope>NUCLEOTIDE SEQUENCE</scope>
</reference>
<evidence type="ECO:0000313" key="7">
    <source>
        <dbReference type="EMBL" id="CAB4985460.1"/>
    </source>
</evidence>
<accession>A0A6J6PGT8</accession>
<feature type="domain" description="Peptidase M24" evidence="1">
    <location>
        <begin position="219"/>
        <end position="377"/>
    </location>
</feature>
<dbReference type="Pfam" id="PF00557">
    <property type="entry name" value="Peptidase_M24"/>
    <property type="match status" value="1"/>
</dbReference>
<dbReference type="InterPro" id="IPR036005">
    <property type="entry name" value="Creatinase/aminopeptidase-like"/>
</dbReference>
<dbReference type="EMBL" id="CAEZZN010000019">
    <property type="protein sequence ID" value="CAB4766208.1"/>
    <property type="molecule type" value="Genomic_DNA"/>
</dbReference>
<sequence length="397" mass="43933">MTSIRKSLNEPSLIDLQSMRRSRTSRVVELMNNLNLDHLILTGHDQIRYATDYRSLLVSEANDWCALVFSREAEGVMLVPDVDQEELLDGQNKPILRRVPVPSWSPASLHPHYWIEHIGFELLRGRAKRVGFDRIPWNILQGLTEKFPDIEIVGVEKELFELRAVKEKVEIRLLELAGELNIDTIHKAFSQASKHNTDAWILGQIAAGQLSGGAEAFTHSMCNVRGSESWFPQGVEVGPRGAFFIDVGCYGVGGYASDLTRTCFVGEPDTTVSAAYKVLQDALRIGQEIANAGVRVSLIDSAVNSYLISHGLPGTPYSMGHGIGLRSCEVPTVYRGHLMDDDKVLEIGNVISLEPETRVTTAEGTYVLKLEDNFVIEPGGARSLVPPAYDEPLIIIE</sequence>
<dbReference type="PANTHER" id="PTHR46112:SF2">
    <property type="entry name" value="XAA-PRO AMINOPEPTIDASE P-RELATED"/>
    <property type="match status" value="1"/>
</dbReference>
<dbReference type="Gene3D" id="3.40.350.10">
    <property type="entry name" value="Creatinase/prolidase N-terminal domain"/>
    <property type="match status" value="1"/>
</dbReference>
<dbReference type="InterPro" id="IPR050659">
    <property type="entry name" value="Peptidase_M24B"/>
</dbReference>
<dbReference type="EMBL" id="CAFAAU010000017">
    <property type="protein sequence ID" value="CAB4806776.1"/>
    <property type="molecule type" value="Genomic_DNA"/>
</dbReference>
<feature type="domain" description="Creatinase N-terminal" evidence="2">
    <location>
        <begin position="23"/>
        <end position="165"/>
    </location>
</feature>
<dbReference type="PANTHER" id="PTHR46112">
    <property type="entry name" value="AMINOPEPTIDASE"/>
    <property type="match status" value="1"/>
</dbReference>
<dbReference type="AlphaFoldDB" id="A0A6J6PGT8"/>
<dbReference type="Pfam" id="PF01321">
    <property type="entry name" value="Creatinase_N"/>
    <property type="match status" value="1"/>
</dbReference>
<dbReference type="SUPFAM" id="SSF53092">
    <property type="entry name" value="Creatinase/prolidase N-terminal domain"/>
    <property type="match status" value="1"/>
</dbReference>
<proteinExistence type="predicted"/>
<dbReference type="CDD" id="cd01066">
    <property type="entry name" value="APP_MetAP"/>
    <property type="match status" value="1"/>
</dbReference>
<evidence type="ECO:0000313" key="6">
    <source>
        <dbReference type="EMBL" id="CAB4854417.1"/>
    </source>
</evidence>
<name>A0A6J6PGT8_9ZZZZ</name>
<dbReference type="InterPro" id="IPR000994">
    <property type="entry name" value="Pept_M24"/>
</dbReference>
<protein>
    <submittedName>
        <fullName evidence="3">Unannotated protein</fullName>
    </submittedName>
</protein>
<dbReference type="EMBL" id="CAFBOQ010000016">
    <property type="protein sequence ID" value="CAB4985460.1"/>
    <property type="molecule type" value="Genomic_DNA"/>
</dbReference>
<dbReference type="SUPFAM" id="SSF55920">
    <property type="entry name" value="Creatinase/aminopeptidase"/>
    <property type="match status" value="1"/>
</dbReference>
<dbReference type="EMBL" id="CAFBQD010000007">
    <property type="protein sequence ID" value="CAB5047411.1"/>
    <property type="molecule type" value="Genomic_DNA"/>
</dbReference>
<dbReference type="InterPro" id="IPR000587">
    <property type="entry name" value="Creatinase_N"/>
</dbReference>
<gene>
    <name evidence="3" type="ORF">UFOPK2627_00345</name>
    <name evidence="4" type="ORF">UFOPK2879_00700</name>
    <name evidence="5" type="ORF">UFOPK3078_00724</name>
    <name evidence="6" type="ORF">UFOPK3288_00640</name>
    <name evidence="7" type="ORF">UFOPK3990_00692</name>
    <name evidence="8" type="ORF">UFOPK4245_00512</name>
    <name evidence="9" type="ORF">UFOPK4337_00771</name>
</gene>
<evidence type="ECO:0000313" key="8">
    <source>
        <dbReference type="EMBL" id="CAB5047411.1"/>
    </source>
</evidence>
<evidence type="ECO:0000313" key="5">
    <source>
        <dbReference type="EMBL" id="CAB4806776.1"/>
    </source>
</evidence>
<dbReference type="EMBL" id="CAEZYA010000006">
    <property type="protein sequence ID" value="CAB4698701.1"/>
    <property type="molecule type" value="Genomic_DNA"/>
</dbReference>
<dbReference type="InterPro" id="IPR029149">
    <property type="entry name" value="Creatin/AminoP/Spt16_N"/>
</dbReference>
<evidence type="ECO:0000313" key="3">
    <source>
        <dbReference type="EMBL" id="CAB4698701.1"/>
    </source>
</evidence>
<evidence type="ECO:0000259" key="1">
    <source>
        <dbReference type="Pfam" id="PF00557"/>
    </source>
</evidence>